<gene>
    <name evidence="5" type="ORF">GCM10007390_50740</name>
</gene>
<dbReference type="Gene3D" id="3.90.1150.10">
    <property type="entry name" value="Aspartate Aminotransferase, domain 1"/>
    <property type="match status" value="1"/>
</dbReference>
<evidence type="ECO:0000313" key="6">
    <source>
        <dbReference type="Proteomes" id="UP000598271"/>
    </source>
</evidence>
<dbReference type="PANTHER" id="PTHR13693">
    <property type="entry name" value="CLASS II AMINOTRANSFERASE/8-AMINO-7-OXONONANOATE SYNTHASE"/>
    <property type="match status" value="1"/>
</dbReference>
<keyword evidence="2" id="KW-0808">Transferase</keyword>
<dbReference type="RefSeq" id="WP_189569083.1">
    <property type="nucleotide sequence ID" value="NZ_BMXF01000009.1"/>
</dbReference>
<proteinExistence type="predicted"/>
<evidence type="ECO:0000256" key="2">
    <source>
        <dbReference type="ARBA" id="ARBA00022679"/>
    </source>
</evidence>
<dbReference type="GO" id="GO:0008710">
    <property type="term" value="F:8-amino-7-oxononanoate synthase activity"/>
    <property type="evidence" value="ECO:0007669"/>
    <property type="project" value="TreeGrafter"/>
</dbReference>
<dbReference type="PANTHER" id="PTHR13693:SF100">
    <property type="entry name" value="8-AMINO-7-OXONONANOATE SYNTHASE"/>
    <property type="match status" value="1"/>
</dbReference>
<dbReference type="EMBL" id="BMXF01000009">
    <property type="protein sequence ID" value="GHB88471.1"/>
    <property type="molecule type" value="Genomic_DNA"/>
</dbReference>
<dbReference type="InterPro" id="IPR015421">
    <property type="entry name" value="PyrdxlP-dep_Trfase_major"/>
</dbReference>
<keyword evidence="5" id="KW-0436">Ligase</keyword>
<dbReference type="InterPro" id="IPR050087">
    <property type="entry name" value="AON_synthase_class-II"/>
</dbReference>
<dbReference type="GO" id="GO:0016874">
    <property type="term" value="F:ligase activity"/>
    <property type="evidence" value="ECO:0007669"/>
    <property type="project" value="UniProtKB-KW"/>
</dbReference>
<dbReference type="SUPFAM" id="SSF53383">
    <property type="entry name" value="PLP-dependent transferases"/>
    <property type="match status" value="1"/>
</dbReference>
<dbReference type="InterPro" id="IPR015424">
    <property type="entry name" value="PyrdxlP-dep_Trfase"/>
</dbReference>
<feature type="domain" description="Aminotransferase class I/classII large" evidence="4">
    <location>
        <begin position="133"/>
        <end position="351"/>
    </location>
</feature>
<dbReference type="GO" id="GO:0009102">
    <property type="term" value="P:biotin biosynthetic process"/>
    <property type="evidence" value="ECO:0007669"/>
    <property type="project" value="TreeGrafter"/>
</dbReference>
<comment type="cofactor">
    <cofactor evidence="1">
        <name>pyridoxal 5'-phosphate</name>
        <dbReference type="ChEBI" id="CHEBI:597326"/>
    </cofactor>
</comment>
<organism evidence="5 6">
    <name type="scientific">Persicitalea jodogahamensis</name>
    <dbReference type="NCBI Taxonomy" id="402147"/>
    <lineage>
        <taxon>Bacteria</taxon>
        <taxon>Pseudomonadati</taxon>
        <taxon>Bacteroidota</taxon>
        <taxon>Cytophagia</taxon>
        <taxon>Cytophagales</taxon>
        <taxon>Spirosomataceae</taxon>
        <taxon>Persicitalea</taxon>
    </lineage>
</organism>
<reference evidence="5 6" key="1">
    <citation type="journal article" date="2014" name="Int. J. Syst. Evol. Microbiol.">
        <title>Complete genome sequence of Corynebacterium casei LMG S-19264T (=DSM 44701T), isolated from a smear-ripened cheese.</title>
        <authorList>
            <consortium name="US DOE Joint Genome Institute (JGI-PGF)"/>
            <person name="Walter F."/>
            <person name="Albersmeier A."/>
            <person name="Kalinowski J."/>
            <person name="Ruckert C."/>
        </authorList>
    </citation>
    <scope>NUCLEOTIDE SEQUENCE [LARGE SCALE GENOMIC DNA]</scope>
    <source>
        <strain evidence="5 6">KCTC 12866</strain>
    </source>
</reference>
<name>A0A8J3GB84_9BACT</name>
<sequence length="354" mass="39481">MSEIFLTESLPGRTVTLADGREFLWFSGTDYLGMGYNEKFQAHLAEGFRRYGTHYGSSRNGSLQLAIYEEAEASLAAFVGAPAALVVSSGMWSGQLLMSELEVIGMVHSAPRVHPALWEQGYVSQGDSWEEWLQQTIQKIQQSDKQQTHVICTDAIGSPWLEEYNLDLLHELPDTHQTLVLVDDSHGLGVLSREGQGTFSRLPQTKNVRSVVTASLNKALGVPGGVLFGDKDFIQSIRQSPKFAGSSPAAPGYFYAFRQNLINGVLQEAHAKLMANIHYFTKKLSHPDLLNYIENYPVFCSRDSGLYPYLLEKKILTSHFSYPKPTDPPIVRLVITAQHKKEDLDQLAEVLSKF</sequence>
<dbReference type="AlphaFoldDB" id="A0A8J3GB84"/>
<dbReference type="Proteomes" id="UP000598271">
    <property type="component" value="Unassembled WGS sequence"/>
</dbReference>
<dbReference type="Pfam" id="PF00155">
    <property type="entry name" value="Aminotran_1_2"/>
    <property type="match status" value="1"/>
</dbReference>
<dbReference type="InterPro" id="IPR015422">
    <property type="entry name" value="PyrdxlP-dep_Trfase_small"/>
</dbReference>
<dbReference type="GO" id="GO:0030170">
    <property type="term" value="F:pyridoxal phosphate binding"/>
    <property type="evidence" value="ECO:0007669"/>
    <property type="project" value="InterPro"/>
</dbReference>
<dbReference type="InterPro" id="IPR004839">
    <property type="entry name" value="Aminotransferase_I/II_large"/>
</dbReference>
<protein>
    <submittedName>
        <fullName evidence="5">2-amino-3-ketobutyrate CoA ligase</fullName>
    </submittedName>
</protein>
<dbReference type="Gene3D" id="3.40.640.10">
    <property type="entry name" value="Type I PLP-dependent aspartate aminotransferase-like (Major domain)"/>
    <property type="match status" value="1"/>
</dbReference>
<comment type="caution">
    <text evidence="5">The sequence shown here is derived from an EMBL/GenBank/DDBJ whole genome shotgun (WGS) entry which is preliminary data.</text>
</comment>
<evidence type="ECO:0000256" key="3">
    <source>
        <dbReference type="ARBA" id="ARBA00022898"/>
    </source>
</evidence>
<keyword evidence="6" id="KW-1185">Reference proteome</keyword>
<evidence type="ECO:0000259" key="4">
    <source>
        <dbReference type="Pfam" id="PF00155"/>
    </source>
</evidence>
<accession>A0A8J3GB84</accession>
<evidence type="ECO:0000256" key="1">
    <source>
        <dbReference type="ARBA" id="ARBA00001933"/>
    </source>
</evidence>
<evidence type="ECO:0000313" key="5">
    <source>
        <dbReference type="EMBL" id="GHB88471.1"/>
    </source>
</evidence>
<keyword evidence="3" id="KW-0663">Pyridoxal phosphate</keyword>